<dbReference type="EMBL" id="SJPQ01000004">
    <property type="protein sequence ID" value="TWT86495.1"/>
    <property type="molecule type" value="Genomic_DNA"/>
</dbReference>
<gene>
    <name evidence="2" type="ORF">Mal64_33210</name>
</gene>
<proteinExistence type="predicted"/>
<evidence type="ECO:0000259" key="1">
    <source>
        <dbReference type="PROSITE" id="PS51841"/>
    </source>
</evidence>
<dbReference type="InterPro" id="IPR036415">
    <property type="entry name" value="Lamin_tail_dom_sf"/>
</dbReference>
<evidence type="ECO:0000313" key="2">
    <source>
        <dbReference type="EMBL" id="TWT86495.1"/>
    </source>
</evidence>
<dbReference type="Gene3D" id="2.60.40.1260">
    <property type="entry name" value="Lamin Tail domain"/>
    <property type="match status" value="1"/>
</dbReference>
<dbReference type="InterPro" id="IPR026876">
    <property type="entry name" value="Fn3_assoc_repeat"/>
</dbReference>
<dbReference type="SUPFAM" id="SSF74853">
    <property type="entry name" value="Lamin A/C globular tail domain"/>
    <property type="match status" value="1"/>
</dbReference>
<reference evidence="2 3" key="1">
    <citation type="submission" date="2019-02" db="EMBL/GenBank/DDBJ databases">
        <title>Deep-cultivation of Planctomycetes and their phenomic and genomic characterization uncovers novel biology.</title>
        <authorList>
            <person name="Wiegand S."/>
            <person name="Jogler M."/>
            <person name="Boedeker C."/>
            <person name="Pinto D."/>
            <person name="Vollmers J."/>
            <person name="Rivas-Marin E."/>
            <person name="Kohn T."/>
            <person name="Peeters S.H."/>
            <person name="Heuer A."/>
            <person name="Rast P."/>
            <person name="Oberbeckmann S."/>
            <person name="Bunk B."/>
            <person name="Jeske O."/>
            <person name="Meyerdierks A."/>
            <person name="Storesund J.E."/>
            <person name="Kallscheuer N."/>
            <person name="Luecker S."/>
            <person name="Lage O.M."/>
            <person name="Pohl T."/>
            <person name="Merkel B.J."/>
            <person name="Hornburger P."/>
            <person name="Mueller R.-W."/>
            <person name="Bruemmer F."/>
            <person name="Labrenz M."/>
            <person name="Spormann A.M."/>
            <person name="Op Den Camp H."/>
            <person name="Overmann J."/>
            <person name="Amann R."/>
            <person name="Jetten M.S.M."/>
            <person name="Mascher T."/>
            <person name="Medema M.H."/>
            <person name="Devos D.P."/>
            <person name="Kaster A.-K."/>
            <person name="Ovreas L."/>
            <person name="Rohde M."/>
            <person name="Galperin M.Y."/>
            <person name="Jogler C."/>
        </authorList>
    </citation>
    <scope>NUCLEOTIDE SEQUENCE [LARGE SCALE GENOMIC DNA]</scope>
    <source>
        <strain evidence="2 3">Mal64</strain>
    </source>
</reference>
<feature type="domain" description="LTD" evidence="1">
    <location>
        <begin position="1"/>
        <end position="110"/>
    </location>
</feature>
<name>A0A5C5ZHB8_9BACT</name>
<evidence type="ECO:0000313" key="3">
    <source>
        <dbReference type="Proteomes" id="UP000315440"/>
    </source>
</evidence>
<protein>
    <submittedName>
        <fullName evidence="2">CotH protein</fullName>
    </submittedName>
</protein>
<dbReference type="Pfam" id="PF13287">
    <property type="entry name" value="Fn3_assoc"/>
    <property type="match status" value="1"/>
</dbReference>
<dbReference type="Gene3D" id="2.60.120.260">
    <property type="entry name" value="Galactose-binding domain-like"/>
    <property type="match status" value="1"/>
</dbReference>
<dbReference type="InterPro" id="IPR001322">
    <property type="entry name" value="Lamin_tail_dom"/>
</dbReference>
<dbReference type="Proteomes" id="UP000315440">
    <property type="component" value="Unassembled WGS sequence"/>
</dbReference>
<comment type="caution">
    <text evidence="2">The sequence shown here is derived from an EMBL/GenBank/DDBJ whole genome shotgun (WGS) entry which is preliminary data.</text>
</comment>
<sequence>MASNGGAVLDGYGATSDWIELHNHGDEEIDLVGWGLTDDEDELDKWSFPSTTIEAGGYLLVFASGADTVDPLGYRHTSFSLSADGEYLALVDPQGEIRSEFGADGEDYPAQLRNRSHGLGFDSTHTEVVSPDSAVRYWVPTDNSVDATWMLEGFDDSAWHTGEASLGFEDIPNSYADLIQTTLESGTQSVYVRIPFESSEADALLDRLSLRYDDGFVAYLNGVEIASDHAPETPGFDSLATELRPREAATGEAVFSLTQHSGLLQEGTNVLSLHVMGLEDGDLLAVPRLSLASGELLAPQLAGNLIAATPGAPNTQLSASDVVFSHPGGVFVEPFELTLTSAHVNETIRYTTDGSVPTATSPVYPGPLLIEFSTHVRARAFGPLGQVGDVVSGAFSQTSTEIGGFTSDLPVIVLEGFGGGLPGADFEDASFSLYKPDAETGRTSLSADPEFTSSMGYHRRGSSTFDQVKPNFRIELRDESGEDRNAPLLGMPANSDWILYAPHHLDKAMIRNGVMYDLSEQMGHYAIRTRYVEVIVNHNGNDITEGEYRGVYVLMENIKIDEGRVEVDKLTPADNAESEITGGYIIKFDRPDQEEDAIFHTSRGTPMGTPHFVHVDPERAEMTQAQTDYIRGYFEDFENALYGPDWKDPSEGYAQFLDVESAIDHHLLRIFSGEVDMMVLSEHMHKSRDGKLAFGPVWDFDRSSGHTAYQTPLAESWQPINDDPFQFA</sequence>
<organism evidence="2 3">
    <name type="scientific">Pseudobythopirellula maris</name>
    <dbReference type="NCBI Taxonomy" id="2527991"/>
    <lineage>
        <taxon>Bacteria</taxon>
        <taxon>Pseudomonadati</taxon>
        <taxon>Planctomycetota</taxon>
        <taxon>Planctomycetia</taxon>
        <taxon>Pirellulales</taxon>
        <taxon>Lacipirellulaceae</taxon>
        <taxon>Pseudobythopirellula</taxon>
    </lineage>
</organism>
<dbReference type="PROSITE" id="PS51841">
    <property type="entry name" value="LTD"/>
    <property type="match status" value="1"/>
</dbReference>
<dbReference type="InterPro" id="IPR014867">
    <property type="entry name" value="Spore_coat_CotH_CotH2/3/7"/>
</dbReference>
<dbReference type="Pfam" id="PF08757">
    <property type="entry name" value="CotH"/>
    <property type="match status" value="1"/>
</dbReference>
<dbReference type="AlphaFoldDB" id="A0A5C5ZHB8"/>
<accession>A0A5C5ZHB8</accession>
<keyword evidence="3" id="KW-1185">Reference proteome</keyword>
<dbReference type="Pfam" id="PF00932">
    <property type="entry name" value="LTD"/>
    <property type="match status" value="1"/>
</dbReference>